<dbReference type="Proteomes" id="UP001187531">
    <property type="component" value="Unassembled WGS sequence"/>
</dbReference>
<evidence type="ECO:0000256" key="3">
    <source>
        <dbReference type="PROSITE-ProRule" id="PRU00023"/>
    </source>
</evidence>
<dbReference type="GO" id="GO:0043161">
    <property type="term" value="P:proteasome-mediated ubiquitin-dependent protein catabolic process"/>
    <property type="evidence" value="ECO:0007669"/>
    <property type="project" value="TreeGrafter"/>
</dbReference>
<evidence type="ECO:0000256" key="2">
    <source>
        <dbReference type="ARBA" id="ARBA00022679"/>
    </source>
</evidence>
<name>A0AA88L4M0_ARTSF</name>
<feature type="repeat" description="ANK" evidence="3">
    <location>
        <begin position="433"/>
        <end position="465"/>
    </location>
</feature>
<dbReference type="InterPro" id="IPR036770">
    <property type="entry name" value="Ankyrin_rpt-contain_sf"/>
</dbReference>
<dbReference type="InterPro" id="IPR011989">
    <property type="entry name" value="ARM-like"/>
</dbReference>
<dbReference type="PROSITE" id="PS50297">
    <property type="entry name" value="ANK_REP_REGION"/>
    <property type="match status" value="2"/>
</dbReference>
<dbReference type="EMBL" id="JAVRJZ010000019">
    <property type="protein sequence ID" value="KAK2707760.1"/>
    <property type="molecule type" value="Genomic_DNA"/>
</dbReference>
<dbReference type="SUPFAM" id="SSF159034">
    <property type="entry name" value="Mib/herc2 domain-like"/>
    <property type="match status" value="1"/>
</dbReference>
<dbReference type="PROSITE" id="PS50088">
    <property type="entry name" value="ANK_REPEAT"/>
    <property type="match status" value="2"/>
</dbReference>
<evidence type="ECO:0000256" key="4">
    <source>
        <dbReference type="RuleBase" id="RU369009"/>
    </source>
</evidence>
<dbReference type="InterPro" id="IPR057948">
    <property type="entry name" value="TPR_TRIP12_N"/>
</dbReference>
<feature type="repeat" description="ANK" evidence="3">
    <location>
        <begin position="402"/>
        <end position="434"/>
    </location>
</feature>
<dbReference type="Gene3D" id="1.25.40.20">
    <property type="entry name" value="Ankyrin repeat-containing domain"/>
    <property type="match status" value="1"/>
</dbReference>
<dbReference type="InterPro" id="IPR012919">
    <property type="entry name" value="SUN_dom"/>
</dbReference>
<comment type="similarity">
    <text evidence="4">Belongs to the UPL family. K-HECT subfamily.</text>
</comment>
<dbReference type="GO" id="GO:0046872">
    <property type="term" value="F:metal ion binding"/>
    <property type="evidence" value="ECO:0007669"/>
    <property type="project" value="InterPro"/>
</dbReference>
<dbReference type="InterPro" id="IPR010606">
    <property type="entry name" value="Mib_Herc2"/>
</dbReference>
<keyword evidence="4" id="KW-0833">Ubl conjugation pathway</keyword>
<dbReference type="FunFam" id="1.25.40.20:FF:000033">
    <property type="entry name" value="E3 ubiquitin-protein ligase HECTD1 isoform X2"/>
    <property type="match status" value="1"/>
</dbReference>
<keyword evidence="3" id="KW-0040">ANK repeat</keyword>
<evidence type="ECO:0000313" key="6">
    <source>
        <dbReference type="EMBL" id="KAK2707760.1"/>
    </source>
</evidence>
<dbReference type="Pfam" id="PF12796">
    <property type="entry name" value="Ank_2"/>
    <property type="match status" value="1"/>
</dbReference>
<dbReference type="GO" id="GO:0061630">
    <property type="term" value="F:ubiquitin protein ligase activity"/>
    <property type="evidence" value="ECO:0007669"/>
    <property type="project" value="UniProtKB-UniRule"/>
</dbReference>
<dbReference type="EC" id="2.3.2.26" evidence="4"/>
<dbReference type="InterPro" id="IPR037252">
    <property type="entry name" value="Mib_Herc2_sf"/>
</dbReference>
<comment type="function">
    <text evidence="4">E3 ubiquitin-protein ligase which accepts ubiquitin from an E2 ubiquitin-conjugating enzyme in the form of a thioester and then directly transfers the ubiquitin to targeted substrates.</text>
</comment>
<accession>A0AA88L4M0</accession>
<dbReference type="Gene3D" id="1.25.10.10">
    <property type="entry name" value="Leucine-rich Repeat Variant"/>
    <property type="match status" value="1"/>
</dbReference>
<dbReference type="InterPro" id="IPR016024">
    <property type="entry name" value="ARM-type_fold"/>
</dbReference>
<keyword evidence="7" id="KW-1185">Reference proteome</keyword>
<protein>
    <recommendedName>
        <fullName evidence="4">E3 ubiquitin-protein ligase</fullName>
        <ecNumber evidence="4">2.3.2.26</ecNumber>
    </recommendedName>
</protein>
<dbReference type="FunFam" id="1.25.10.10:FF:000051">
    <property type="entry name" value="E3 ubiquitin-protein ligase HECTD1 isoform X1"/>
    <property type="match status" value="1"/>
</dbReference>
<keyword evidence="2 4" id="KW-0808">Transferase</keyword>
<dbReference type="InterPro" id="IPR002110">
    <property type="entry name" value="Ankyrin_rpt"/>
</dbReference>
<feature type="domain" description="MIB/HERC2" evidence="5">
    <location>
        <begin position="1266"/>
        <end position="1302"/>
    </location>
</feature>
<evidence type="ECO:0000259" key="5">
    <source>
        <dbReference type="PROSITE" id="PS51416"/>
    </source>
</evidence>
<dbReference type="Pfam" id="PF25579">
    <property type="entry name" value="TPR_TRIP12_N"/>
    <property type="match status" value="1"/>
</dbReference>
<dbReference type="Gene3D" id="2.60.120.260">
    <property type="entry name" value="Galactose-binding domain-like"/>
    <property type="match status" value="1"/>
</dbReference>
<dbReference type="Pfam" id="PF07738">
    <property type="entry name" value="Sad1_UNC"/>
    <property type="match status" value="1"/>
</dbReference>
<dbReference type="PROSITE" id="PS51416">
    <property type="entry name" value="MIB_HERC2"/>
    <property type="match status" value="1"/>
</dbReference>
<sequence length="1302" mass="143492">MVDVDPDTLLEWLTLGLGQPDLTERDMQLVALEQLCMLLLMSDNVDRCFESCPPRSFLPALCRIMLDETSPESILEVTARAITYYLDVSAECTRRIVSVEGSIKAICQRMTSVNLESRVSKDLAEQCVKVLELICTREAGAVFDAGGLQSVLMFIRTAGTQIHKDTLHSAMVVVSKLCTKVEPTDASLPPCVESLSSLLRHDDNLVADGALRCFASLADRFMRKGIDPGPLAEHGLVPALLSRLASAGGSQAATAERTAVTSTPEGKTPSQSVSTVVGLLSALCRGSPGTTHTLLRSDLPDAIERALQGDERCVLDTMRLVDLLLVLICEGRSSLPRSGTGAASSSMSITGDASSRFNVRRVDSSADRSHRQIIDMIRSKDTEALLEAIEAGGIDINYTDDVGQTLLNWASAFGTQEMVEFLCQQGADVNKGQRSSSLHYAACFGRPGIAKILLKYGANPDLRDEDGKTALDKARERSDEGHREVASILQAPGEWMAPVLPIEGSDKKAECTDVPMPEPKGDPEMAPVYIRRLLPLFSNTYQSTLLQSVRRSSLNLIRKAVHYATPDLLSSLADKDIPALAEVIASVLDNEEDDDGRLLGLQIVQDLMKKIPELSLQNLARLGVFNQVQQLAAITAEEEAQLIGKAEKPEPLGGEILSEDASKLVSCRLYQWKEFTFARGKDCMYLWSDSVAIELSSGSNGWFRFLLDGKLATMYSSGNPEGGTDTSENRGEFLDKLQRVRAAVPPGTPTQPILSSPGSTVLTIGKWSLQCKNPGEIRINNSEGQQQATILKEDLCGFIFESNRGTRRTLTAESLLGLELGGAWNFRRGRKFTSQLEQIKQKVRTIAREINGSFAELAMSKPRESVVRLKGIIQQINNACQQQESGSENWKNNLRMALKELKSILTDDSSLSAFELQSCKLVESLLNLLRASFKNDIIDERRNIFLECFADHSMQIDGLSAASILVRKLVTILETTEKLPIYMYDLPGTGSSLQILTRRLRFRLERAPGETNLTDRTGRCLKMEPLATIGQLEKHLLKMVAKQWYDAERSQLNFVKRLKEGPPVTFSHNSDFDQNGIIYWIGTNGKTISDWVNPANANLVIVSSSEGRSLPYGKLEDILSRDSSPLNCHTNDDRRAWFAIDLGLWLIPSAYTLRHARGYGKSALRNWNLQVSKDGANWITLFNHTDDTSLNDPGSTATWPLDAPAGETQGWRHIRIMQTGRNASGQTHYLSLSGFEIYGTVTGVCDDLGKAAREMEAQVRKQRRHIKNNVLKHLQPGARVVRGVDWKWRDQDGTPPGEGTVV</sequence>
<dbReference type="SUPFAM" id="SSF48403">
    <property type="entry name" value="Ankyrin repeat"/>
    <property type="match status" value="1"/>
</dbReference>
<proteinExistence type="inferred from homology"/>
<gene>
    <name evidence="6" type="ORF">QYM36_015457</name>
</gene>
<dbReference type="PANTHER" id="PTHR45670">
    <property type="entry name" value="E3 UBIQUITIN-PROTEIN LIGASE TRIP12"/>
    <property type="match status" value="1"/>
</dbReference>
<comment type="pathway">
    <text evidence="4">Protein modification; protein ubiquitination.</text>
</comment>
<dbReference type="GO" id="GO:0016607">
    <property type="term" value="C:nuclear speck"/>
    <property type="evidence" value="ECO:0007669"/>
    <property type="project" value="TreeGrafter"/>
</dbReference>
<dbReference type="FunFam" id="2.60.120.260:FF:000014">
    <property type="entry name" value="E3 ubiquitin-protein ligase HECTD1 isoform X1"/>
    <property type="match status" value="1"/>
</dbReference>
<dbReference type="SUPFAM" id="SSF49785">
    <property type="entry name" value="Galactose-binding domain-like"/>
    <property type="match status" value="1"/>
</dbReference>
<evidence type="ECO:0000313" key="7">
    <source>
        <dbReference type="Proteomes" id="UP001187531"/>
    </source>
</evidence>
<dbReference type="InterPro" id="IPR045322">
    <property type="entry name" value="HECTD1/TRIP12-like"/>
</dbReference>
<dbReference type="InterPro" id="IPR008979">
    <property type="entry name" value="Galactose-bd-like_sf"/>
</dbReference>
<comment type="caution">
    <text evidence="6">The sequence shown here is derived from an EMBL/GenBank/DDBJ whole genome shotgun (WGS) entry which is preliminary data.</text>
</comment>
<evidence type="ECO:0000256" key="1">
    <source>
        <dbReference type="ARBA" id="ARBA00000885"/>
    </source>
</evidence>
<dbReference type="PANTHER" id="PTHR45670:SF1">
    <property type="entry name" value="E3 UBIQUITIN-PROTEIN LIGASE HECTD1"/>
    <property type="match status" value="1"/>
</dbReference>
<dbReference type="Gene3D" id="2.30.30.40">
    <property type="entry name" value="SH3 Domains"/>
    <property type="match status" value="1"/>
</dbReference>
<feature type="non-terminal residue" evidence="6">
    <location>
        <position position="1"/>
    </location>
</feature>
<dbReference type="SUPFAM" id="SSF48371">
    <property type="entry name" value="ARM repeat"/>
    <property type="match status" value="1"/>
</dbReference>
<reference evidence="6" key="1">
    <citation type="submission" date="2023-07" db="EMBL/GenBank/DDBJ databases">
        <title>Chromosome-level genome assembly of Artemia franciscana.</title>
        <authorList>
            <person name="Jo E."/>
        </authorList>
    </citation>
    <scope>NUCLEOTIDE SEQUENCE</scope>
    <source>
        <tissue evidence="6">Whole body</tissue>
    </source>
</reference>
<dbReference type="GO" id="GO:0070534">
    <property type="term" value="P:protein K63-linked ubiquitination"/>
    <property type="evidence" value="ECO:0007669"/>
    <property type="project" value="TreeGrafter"/>
</dbReference>
<organism evidence="6 7">
    <name type="scientific">Artemia franciscana</name>
    <name type="common">Brine shrimp</name>
    <name type="synonym">Artemia sanfranciscana</name>
    <dbReference type="NCBI Taxonomy" id="6661"/>
    <lineage>
        <taxon>Eukaryota</taxon>
        <taxon>Metazoa</taxon>
        <taxon>Ecdysozoa</taxon>
        <taxon>Arthropoda</taxon>
        <taxon>Crustacea</taxon>
        <taxon>Branchiopoda</taxon>
        <taxon>Anostraca</taxon>
        <taxon>Artemiidae</taxon>
        <taxon>Artemia</taxon>
    </lineage>
</organism>
<comment type="catalytic activity">
    <reaction evidence="1 4">
        <text>S-ubiquitinyl-[E2 ubiquitin-conjugating enzyme]-L-cysteine + [acceptor protein]-L-lysine = [E2 ubiquitin-conjugating enzyme]-L-cysteine + N(6)-ubiquitinyl-[acceptor protein]-L-lysine.</text>
        <dbReference type="EC" id="2.3.2.26"/>
    </reaction>
</comment>
<dbReference type="SMART" id="SM00248">
    <property type="entry name" value="ANK"/>
    <property type="match status" value="3"/>
</dbReference>